<dbReference type="AlphaFoldDB" id="A0A1M6RT89"/>
<evidence type="ECO:0000313" key="2">
    <source>
        <dbReference type="Proteomes" id="UP000184498"/>
    </source>
</evidence>
<dbReference type="Pfam" id="PF10677">
    <property type="entry name" value="DUF2490"/>
    <property type="match status" value="1"/>
</dbReference>
<organism evidence="1 2">
    <name type="scientific">Epilithonimonas mollis</name>
    <dbReference type="NCBI Taxonomy" id="216903"/>
    <lineage>
        <taxon>Bacteria</taxon>
        <taxon>Pseudomonadati</taxon>
        <taxon>Bacteroidota</taxon>
        <taxon>Flavobacteriia</taxon>
        <taxon>Flavobacteriales</taxon>
        <taxon>Weeksellaceae</taxon>
        <taxon>Chryseobacterium group</taxon>
        <taxon>Epilithonimonas</taxon>
    </lineage>
</organism>
<dbReference type="EMBL" id="FRAM01000002">
    <property type="protein sequence ID" value="SHK35568.1"/>
    <property type="molecule type" value="Genomic_DNA"/>
</dbReference>
<evidence type="ECO:0008006" key="3">
    <source>
        <dbReference type="Google" id="ProtNLM"/>
    </source>
</evidence>
<sequence>MQGQNKTAINKNQIWVGYMTDVKLNETWSVWNDFHLATGNFFIARHGLTYHINKNVSFTGGYAWLFLSTSFSDDLKRKEHRPWAQLFVSIPQGEWTLQQRIRYEARFKEKMQGQDILSNEYDFSNRLRYMLGVRKKIDANVLGNSKTFVSLNNEVLVNFGKTINNNLDQFRVSLLYGYPTKKATFQLGYMYRYIPGSATTYTNYHSAVLWINQNFDWSKKESD</sequence>
<dbReference type="Proteomes" id="UP000184498">
    <property type="component" value="Unassembled WGS sequence"/>
</dbReference>
<reference evidence="2" key="1">
    <citation type="submission" date="2016-11" db="EMBL/GenBank/DDBJ databases">
        <authorList>
            <person name="Varghese N."/>
            <person name="Submissions S."/>
        </authorList>
    </citation>
    <scope>NUCLEOTIDE SEQUENCE [LARGE SCALE GENOMIC DNA]</scope>
    <source>
        <strain evidence="2">DSM 18016</strain>
    </source>
</reference>
<proteinExistence type="predicted"/>
<keyword evidence="2" id="KW-1185">Reference proteome</keyword>
<name>A0A1M6RT89_9FLAO</name>
<accession>A0A1M6RT89</accession>
<dbReference type="STRING" id="216903.SAMN05444371_2061"/>
<evidence type="ECO:0000313" key="1">
    <source>
        <dbReference type="EMBL" id="SHK35568.1"/>
    </source>
</evidence>
<gene>
    <name evidence="1" type="ORF">SAMN05444371_2061</name>
</gene>
<protein>
    <recommendedName>
        <fullName evidence="3">DUF2490 domain-containing protein</fullName>
    </recommendedName>
</protein>
<dbReference type="InterPro" id="IPR019619">
    <property type="entry name" value="DUF2490"/>
</dbReference>